<dbReference type="Proteomes" id="UP000014500">
    <property type="component" value="Unassembled WGS sequence"/>
</dbReference>
<feature type="domain" description="PDZ" evidence="2">
    <location>
        <begin position="100"/>
        <end position="204"/>
    </location>
</feature>
<dbReference type="CDD" id="cd06676">
    <property type="entry name" value="PDZ13_MUPP1-like"/>
    <property type="match status" value="1"/>
</dbReference>
<evidence type="ECO:0000256" key="1">
    <source>
        <dbReference type="SAM" id="MobiDB-lite"/>
    </source>
</evidence>
<dbReference type="CDD" id="cd06674">
    <property type="entry name" value="PDZ11_MUPP1-PDZ9_PATJ-like"/>
    <property type="match status" value="1"/>
</dbReference>
<dbReference type="SMART" id="SM00228">
    <property type="entry name" value="PDZ"/>
    <property type="match status" value="5"/>
</dbReference>
<dbReference type="STRING" id="126957.T1JEZ5"/>
<dbReference type="CDD" id="cd23064">
    <property type="entry name" value="PDZ3_INAD-like"/>
    <property type="match status" value="1"/>
</dbReference>
<feature type="compositionally biased region" description="Polar residues" evidence="1">
    <location>
        <begin position="278"/>
        <end position="295"/>
    </location>
</feature>
<feature type="domain" description="PDZ" evidence="2">
    <location>
        <begin position="1"/>
        <end position="47"/>
    </location>
</feature>
<reference evidence="4" key="1">
    <citation type="submission" date="2011-05" db="EMBL/GenBank/DDBJ databases">
        <authorList>
            <person name="Richards S.R."/>
            <person name="Qu J."/>
            <person name="Jiang H."/>
            <person name="Jhangiani S.N."/>
            <person name="Agravi P."/>
            <person name="Goodspeed R."/>
            <person name="Gross S."/>
            <person name="Mandapat C."/>
            <person name="Jackson L."/>
            <person name="Mathew T."/>
            <person name="Pu L."/>
            <person name="Thornton R."/>
            <person name="Saada N."/>
            <person name="Wilczek-Boney K.B."/>
            <person name="Lee S."/>
            <person name="Kovar C."/>
            <person name="Wu Y."/>
            <person name="Scherer S.E."/>
            <person name="Worley K.C."/>
            <person name="Muzny D.M."/>
            <person name="Gibbs R."/>
        </authorList>
    </citation>
    <scope>NUCLEOTIDE SEQUENCE</scope>
    <source>
        <strain evidence="4">Brora</strain>
    </source>
</reference>
<feature type="domain" description="PDZ" evidence="2">
    <location>
        <begin position="321"/>
        <end position="404"/>
    </location>
</feature>
<dbReference type="Pfam" id="PF00595">
    <property type="entry name" value="PDZ"/>
    <property type="match status" value="4"/>
</dbReference>
<dbReference type="PANTHER" id="PTHR19964">
    <property type="entry name" value="MULTIPLE PDZ DOMAIN PROTEIN"/>
    <property type="match status" value="1"/>
</dbReference>
<accession>T1JEZ5</accession>
<evidence type="ECO:0000313" key="4">
    <source>
        <dbReference type="Proteomes" id="UP000014500"/>
    </source>
</evidence>
<dbReference type="InterPro" id="IPR001478">
    <property type="entry name" value="PDZ"/>
</dbReference>
<dbReference type="PROSITE" id="PS50106">
    <property type="entry name" value="PDZ"/>
    <property type="match status" value="5"/>
</dbReference>
<dbReference type="PANTHER" id="PTHR19964:SF92">
    <property type="entry name" value="PATJ HOMOLOG"/>
    <property type="match status" value="1"/>
</dbReference>
<feature type="region of interest" description="Disordered" evidence="1">
    <location>
        <begin position="278"/>
        <end position="307"/>
    </location>
</feature>
<dbReference type="SUPFAM" id="SSF50156">
    <property type="entry name" value="PDZ domain-like"/>
    <property type="match status" value="5"/>
</dbReference>
<dbReference type="eggNOG" id="KOG3528">
    <property type="taxonomic scope" value="Eukaryota"/>
</dbReference>
<dbReference type="Gene3D" id="2.30.42.10">
    <property type="match status" value="5"/>
</dbReference>
<dbReference type="AlphaFoldDB" id="T1JEZ5"/>
<proteinExistence type="predicted"/>
<protein>
    <recommendedName>
        <fullName evidence="2">PDZ domain-containing protein</fullName>
    </recommendedName>
</protein>
<feature type="domain" description="PDZ" evidence="2">
    <location>
        <begin position="522"/>
        <end position="605"/>
    </location>
</feature>
<organism evidence="3 4">
    <name type="scientific">Strigamia maritima</name>
    <name type="common">European centipede</name>
    <name type="synonym">Geophilus maritimus</name>
    <dbReference type="NCBI Taxonomy" id="126957"/>
    <lineage>
        <taxon>Eukaryota</taxon>
        <taxon>Metazoa</taxon>
        <taxon>Ecdysozoa</taxon>
        <taxon>Arthropoda</taxon>
        <taxon>Myriapoda</taxon>
        <taxon>Chilopoda</taxon>
        <taxon>Pleurostigmophora</taxon>
        <taxon>Geophilomorpha</taxon>
        <taxon>Linotaeniidae</taxon>
        <taxon>Strigamia</taxon>
    </lineage>
</organism>
<dbReference type="CDD" id="cd06673">
    <property type="entry name" value="PDZ10_MUPP1-PDZ8_PATJ-like"/>
    <property type="match status" value="1"/>
</dbReference>
<dbReference type="HOGENOM" id="CLU_011870_1_0_1"/>
<sequence length="605" mass="64476">MSTFIVGLNPTGNAFKDGRILVGDEILEVNGQVLHGRCHLNASAIIKGLTWNSIKFVLLRRPNALADLAVKPVTHFPVNMGDEPQATMENQLSRFKEIRTVMLKKGPTGFGVMIMEGKHNEAGQGIFISDIQEGSAAEQAGLTVGDMILSVNDEVLLGANYETVEYQSMTINSIWFVLGLWEREAASLLKNAEGTIRVAVSNPNKLQEPIKKDEKPAIPPKPTSFSTKSFLPHMQRLLKTPSPTNVNLSPSPTSIIGGLSPTTPSTLAVTTITVAPSPTGASPSTANVSPVTPLTPTMKPHKPRSKDDLATCDIVTGCEVTIEIAKEKMGLGLSIVGGSDTLLGAIIIHEVYPDGAAAKDGRLRPGDQILEVNNENLRDSTHDHAIGTLRQTPSKVKMVVFREESPARKEDAVELFEVELLKKPGKGLGLSIVGLKNGPGVFVSDVVKGGAAEADGRLIQGDQIISVNGHDLKNAMQQQAAAILKTSMGRIHMKVGRLKVVPHRTTNGSTGKPNGTSDGCKTIVLDRGVDGLGFSIVGGYASSHGDLPIYVKTVFEKGAAAKNRQLKRGDQIVAVNGEQLKGYRHEKAVAILKNAKGTVTLTVLS</sequence>
<dbReference type="InterPro" id="IPR051342">
    <property type="entry name" value="PDZ_scaffold"/>
</dbReference>
<dbReference type="InterPro" id="IPR036034">
    <property type="entry name" value="PDZ_sf"/>
</dbReference>
<feature type="domain" description="PDZ" evidence="2">
    <location>
        <begin position="417"/>
        <end position="499"/>
    </location>
</feature>
<dbReference type="OMA" id="ICNPNKG"/>
<dbReference type="PhylomeDB" id="T1JEZ5"/>
<dbReference type="EMBL" id="JH432134">
    <property type="status" value="NOT_ANNOTATED_CDS"/>
    <property type="molecule type" value="Genomic_DNA"/>
</dbReference>
<evidence type="ECO:0000313" key="3">
    <source>
        <dbReference type="EnsemblMetazoa" id="SMAR012399-PA"/>
    </source>
</evidence>
<keyword evidence="4" id="KW-1185">Reference proteome</keyword>
<name>T1JEZ5_STRMM</name>
<evidence type="ECO:0000259" key="2">
    <source>
        <dbReference type="PROSITE" id="PS50106"/>
    </source>
</evidence>
<reference evidence="3" key="2">
    <citation type="submission" date="2015-02" db="UniProtKB">
        <authorList>
            <consortium name="EnsemblMetazoa"/>
        </authorList>
    </citation>
    <scope>IDENTIFICATION</scope>
</reference>
<dbReference type="EnsemblMetazoa" id="SMAR012399-RA">
    <property type="protein sequence ID" value="SMAR012399-PA"/>
    <property type="gene ID" value="SMAR012399"/>
</dbReference>
<dbReference type="FunFam" id="2.30.42.10:FF:000038">
    <property type="entry name" value="Multiple PDZ domain protein isoform X1"/>
    <property type="match status" value="1"/>
</dbReference>